<dbReference type="PROSITE" id="PS51318">
    <property type="entry name" value="TAT"/>
    <property type="match status" value="1"/>
</dbReference>
<comment type="caution">
    <text evidence="2">The sequence shown here is derived from an EMBL/GenBank/DDBJ whole genome shotgun (WGS) entry which is preliminary data.</text>
</comment>
<feature type="domain" description="Oxidoreductase molybdopterin-binding" evidence="1">
    <location>
        <begin position="94"/>
        <end position="171"/>
    </location>
</feature>
<dbReference type="InterPro" id="IPR036374">
    <property type="entry name" value="OxRdtase_Mopterin-bd_sf"/>
</dbReference>
<dbReference type="PROSITE" id="PS51257">
    <property type="entry name" value="PROKAR_LIPOPROTEIN"/>
    <property type="match status" value="1"/>
</dbReference>
<dbReference type="Proteomes" id="UP001055108">
    <property type="component" value="Unassembled WGS sequence"/>
</dbReference>
<evidence type="ECO:0000313" key="3">
    <source>
        <dbReference type="Proteomes" id="UP001055108"/>
    </source>
</evidence>
<dbReference type="PANTHER" id="PTHR43032:SF2">
    <property type="entry name" value="BLL0505 PROTEIN"/>
    <property type="match status" value="1"/>
</dbReference>
<dbReference type="RefSeq" id="WP_238302325.1">
    <property type="nucleotide sequence ID" value="NZ_BPQM01000040.1"/>
</dbReference>
<dbReference type="InterPro" id="IPR000572">
    <property type="entry name" value="OxRdtase_Mopterin-bd_dom"/>
</dbReference>
<dbReference type="AlphaFoldDB" id="A0AA37MAB5"/>
<organism evidence="2 3">
    <name type="scientific">Methylobacterium gregans</name>
    <dbReference type="NCBI Taxonomy" id="374424"/>
    <lineage>
        <taxon>Bacteria</taxon>
        <taxon>Pseudomonadati</taxon>
        <taxon>Pseudomonadota</taxon>
        <taxon>Alphaproteobacteria</taxon>
        <taxon>Hyphomicrobiales</taxon>
        <taxon>Methylobacteriaceae</taxon>
        <taxon>Methylobacterium</taxon>
    </lineage>
</organism>
<dbReference type="PANTHER" id="PTHR43032">
    <property type="entry name" value="PROTEIN-METHIONINE-SULFOXIDE REDUCTASE"/>
    <property type="match status" value="1"/>
</dbReference>
<gene>
    <name evidence="2" type="primary">yedY1_2</name>
    <name evidence="2" type="ORF">NBEOAGPD_1848</name>
</gene>
<accession>A0AA37MAB5</accession>
<evidence type="ECO:0000313" key="2">
    <source>
        <dbReference type="EMBL" id="GJD78630.1"/>
    </source>
</evidence>
<dbReference type="Pfam" id="PF00174">
    <property type="entry name" value="Oxidored_molyb"/>
    <property type="match status" value="2"/>
</dbReference>
<reference evidence="2" key="1">
    <citation type="journal article" date="2016" name="Front. Microbiol.">
        <title>Genome Sequence of the Piezophilic, Mesophilic Sulfate-Reducing Bacterium Desulfovibrio indicus J2T.</title>
        <authorList>
            <person name="Cao J."/>
            <person name="Maignien L."/>
            <person name="Shao Z."/>
            <person name="Alain K."/>
            <person name="Jebbar M."/>
        </authorList>
    </citation>
    <scope>NUCLEOTIDE SEQUENCE</scope>
    <source>
        <strain evidence="2">NBRC 103626</strain>
    </source>
</reference>
<dbReference type="EMBL" id="BPQM01000040">
    <property type="protein sequence ID" value="GJD78630.1"/>
    <property type="molecule type" value="Genomic_DNA"/>
</dbReference>
<sequence>MALLTPRRRFLATSLGLVSAAALGGCDRFAGTDAGRRTLRLGEDANRFAQRLLLSPAALAREFPDSAISPWFKPNGTIDPPDQDYRALAGAKFTAYRLAVDGLVERPLSLGLSDLRALPARTQTTRHDCVEGWSCIGRWTGAPLSEILTRAGLKPQARYVVFHCADTMEYAGGLDGARLQPETPDHVRHIQLAAAGSDDWGGGEPEAQEPDRRTPIRYYESIDLVDALHPQTILAYDLNGSPLPVGNGAPLRLRVERQLGYKMAKYVMRIEVVDALTGIGGGLGGYWEDRGYEWYAGI</sequence>
<dbReference type="SUPFAM" id="SSF56524">
    <property type="entry name" value="Oxidoreductase molybdopterin-binding domain"/>
    <property type="match status" value="1"/>
</dbReference>
<dbReference type="InterPro" id="IPR006311">
    <property type="entry name" value="TAT_signal"/>
</dbReference>
<evidence type="ECO:0000259" key="1">
    <source>
        <dbReference type="Pfam" id="PF00174"/>
    </source>
</evidence>
<keyword evidence="3" id="KW-1185">Reference proteome</keyword>
<feature type="domain" description="Oxidoreductase molybdopterin-binding" evidence="1">
    <location>
        <begin position="216"/>
        <end position="274"/>
    </location>
</feature>
<protein>
    <recommendedName>
        <fullName evidence="1">Oxidoreductase molybdopterin-binding domain-containing protein</fullName>
    </recommendedName>
</protein>
<name>A0AA37MAB5_9HYPH</name>
<dbReference type="Gene3D" id="3.90.420.10">
    <property type="entry name" value="Oxidoreductase, molybdopterin-binding domain"/>
    <property type="match status" value="1"/>
</dbReference>
<proteinExistence type="predicted"/>
<reference evidence="2" key="2">
    <citation type="submission" date="2021-08" db="EMBL/GenBank/DDBJ databases">
        <authorList>
            <person name="Tani A."/>
            <person name="Ola A."/>
            <person name="Ogura Y."/>
            <person name="Katsura K."/>
            <person name="Hayashi T."/>
        </authorList>
    </citation>
    <scope>NUCLEOTIDE SEQUENCE</scope>
    <source>
        <strain evidence="2">NBRC 103626</strain>
    </source>
</reference>